<reference evidence="2" key="1">
    <citation type="submission" date="2025-08" db="UniProtKB">
        <authorList>
            <consortium name="RefSeq"/>
        </authorList>
    </citation>
    <scope>IDENTIFICATION</scope>
    <source>
        <tissue evidence="2">Fruit stalk</tissue>
    </source>
</reference>
<dbReference type="OrthoDB" id="337038at2759"/>
<dbReference type="GeneID" id="111292050"/>
<sequence>MEASAETSVNSQHQLTLGNLSRLIMDLLAPFWACNKLIFSRCLSDALTLVTGTIICPINGNKVKLCLQENTKSVPLVFIELPLSTAGFTSSIDCGVRIVLEPVPDSSITQRWVTYCNGQKVGFARRLEVGEEKWVLEMMQMVSTGAGILFHKGSDAGGYKYLRGQFEQIIGSDDSEAYHLADPSYWFGQEFSVFFLSN</sequence>
<name>A0A6P5YHQ7_DURZI</name>
<dbReference type="KEGG" id="dzi:111292050"/>
<keyword evidence="1" id="KW-1185">Reference proteome</keyword>
<protein>
    <submittedName>
        <fullName evidence="2">Protein MIZU-KUSSEI 1-like</fullName>
    </submittedName>
</protein>
<dbReference type="GO" id="GO:0010274">
    <property type="term" value="P:hydrotropism"/>
    <property type="evidence" value="ECO:0007669"/>
    <property type="project" value="InterPro"/>
</dbReference>
<dbReference type="InterPro" id="IPR006460">
    <property type="entry name" value="MIZ1-like_pln"/>
</dbReference>
<evidence type="ECO:0000313" key="1">
    <source>
        <dbReference type="Proteomes" id="UP000515121"/>
    </source>
</evidence>
<evidence type="ECO:0000313" key="2">
    <source>
        <dbReference type="RefSeq" id="XP_022739968.1"/>
    </source>
</evidence>
<dbReference type="Pfam" id="PF04759">
    <property type="entry name" value="DUF617"/>
    <property type="match status" value="1"/>
</dbReference>
<gene>
    <name evidence="2" type="primary">LOC111292050</name>
</gene>
<dbReference type="Proteomes" id="UP000515121">
    <property type="component" value="Unplaced"/>
</dbReference>
<dbReference type="AlphaFoldDB" id="A0A6P5YHQ7"/>
<dbReference type="RefSeq" id="XP_022739968.1">
    <property type="nucleotide sequence ID" value="XM_022884233.1"/>
</dbReference>
<accession>A0A6P5YHQ7</accession>
<dbReference type="PANTHER" id="PTHR31696:SF69">
    <property type="entry name" value="PROTEIN MIZU-KUSSEI 1-LIKE"/>
    <property type="match status" value="1"/>
</dbReference>
<proteinExistence type="predicted"/>
<dbReference type="PANTHER" id="PTHR31696">
    <property type="entry name" value="PROTEIN MIZU-KUSSEI 1"/>
    <property type="match status" value="1"/>
</dbReference>
<organism evidence="1 2">
    <name type="scientific">Durio zibethinus</name>
    <name type="common">Durian</name>
    <dbReference type="NCBI Taxonomy" id="66656"/>
    <lineage>
        <taxon>Eukaryota</taxon>
        <taxon>Viridiplantae</taxon>
        <taxon>Streptophyta</taxon>
        <taxon>Embryophyta</taxon>
        <taxon>Tracheophyta</taxon>
        <taxon>Spermatophyta</taxon>
        <taxon>Magnoliopsida</taxon>
        <taxon>eudicotyledons</taxon>
        <taxon>Gunneridae</taxon>
        <taxon>Pentapetalae</taxon>
        <taxon>rosids</taxon>
        <taxon>malvids</taxon>
        <taxon>Malvales</taxon>
        <taxon>Malvaceae</taxon>
        <taxon>Helicteroideae</taxon>
        <taxon>Durio</taxon>
    </lineage>
</organism>